<protein>
    <submittedName>
        <fullName evidence="3">Conjugative transfer relaxase protein TraI</fullName>
    </submittedName>
</protein>
<keyword evidence="4" id="KW-1185">Reference proteome</keyword>
<sequence>MSRPDDTEFIVGQLKDRIEQLLDQYSPGWVAHKGAAYLAPKSQKALGSFKVNLTGGRRGEWYRFSQGFGGGPVSLLAYLLNGCTSEPSKSDLAAAFKEARVFLGLDQGEVDQDAAKRAQERRKKAERDHQKKEAKARVYREELAMDLWQSCRVPEETIAEVNFRNRVKGWDGFHTDQIRFHPEAFYTKDLKLPCVVCLVTGPDGNPVGVWRIYLNKDGSNYRDETGKKVKKGLGPCMETGGAIRLQPATTGTIGACEGVESGYGAWNLAAREIPIWPMMATSGMVNFQPPFGISRVIGFPDGDRDFDANKQTFREPPGLKAWRSLEERMRSEMIATATFPTRFDGTDPLEVWNDFYDRFGEVAA</sequence>
<gene>
    <name evidence="3" type="ORF">LAX5112_01249</name>
</gene>
<accession>A0A0M6ZY96</accession>
<dbReference type="EMBL" id="CXWD01000004">
    <property type="protein sequence ID" value="CTQ67176.1"/>
    <property type="molecule type" value="Genomic_DNA"/>
</dbReference>
<reference evidence="4" key="1">
    <citation type="submission" date="2015-07" db="EMBL/GenBank/DDBJ databases">
        <authorList>
            <person name="Rodrigo-Torres Lidia"/>
            <person name="Arahal R.David."/>
        </authorList>
    </citation>
    <scope>NUCLEOTIDE SEQUENCE [LARGE SCALE GENOMIC DNA]</scope>
    <source>
        <strain evidence="4">CECT 5112</strain>
    </source>
</reference>
<dbReference type="InterPro" id="IPR055570">
    <property type="entry name" value="DUF7146"/>
</dbReference>
<feature type="domain" description="DUF7146" evidence="2">
    <location>
        <begin position="140"/>
        <end position="245"/>
    </location>
</feature>
<dbReference type="RefSeq" id="WP_055671085.1">
    <property type="nucleotide sequence ID" value="NZ_CXWD01000004.1"/>
</dbReference>
<organism evidence="3 4">
    <name type="scientific">Roseibium alexandrii</name>
    <dbReference type="NCBI Taxonomy" id="388408"/>
    <lineage>
        <taxon>Bacteria</taxon>
        <taxon>Pseudomonadati</taxon>
        <taxon>Pseudomonadota</taxon>
        <taxon>Alphaproteobacteria</taxon>
        <taxon>Hyphomicrobiales</taxon>
        <taxon>Stappiaceae</taxon>
        <taxon>Roseibium</taxon>
    </lineage>
</organism>
<evidence type="ECO:0000256" key="1">
    <source>
        <dbReference type="SAM" id="MobiDB-lite"/>
    </source>
</evidence>
<evidence type="ECO:0000313" key="4">
    <source>
        <dbReference type="Proteomes" id="UP000053235"/>
    </source>
</evidence>
<evidence type="ECO:0000313" key="3">
    <source>
        <dbReference type="EMBL" id="CTQ67176.1"/>
    </source>
</evidence>
<feature type="region of interest" description="Disordered" evidence="1">
    <location>
        <begin position="113"/>
        <end position="133"/>
    </location>
</feature>
<dbReference type="Pfam" id="PF23639">
    <property type="entry name" value="DUF7146"/>
    <property type="match status" value="1"/>
</dbReference>
<dbReference type="AlphaFoldDB" id="A0A0M6ZY96"/>
<dbReference type="Proteomes" id="UP000053235">
    <property type="component" value="Unassembled WGS sequence"/>
</dbReference>
<evidence type="ECO:0000259" key="2">
    <source>
        <dbReference type="Pfam" id="PF23639"/>
    </source>
</evidence>
<dbReference type="STRING" id="388408.LAX5112_01249"/>
<name>A0A0M6ZY96_9HYPH</name>
<proteinExistence type="predicted"/>